<sequence length="226" mass="25612">MSDPVLEDLDSPPQYGSYQPQPPSDALIAVIENKRSCRKLVEELEELSKRALLEVEARLMTTGVTDYCSQAMEAALEISRSFKEMERVSRELSKIFKERAFQNNDLHIAMSKLTESELDRTYASLRRDSPARGHKEGGDYECNSQQPSETKQTKDSGNYTYDLPYSHESFFKPGVNVDKLHNQLGQGQSLQDQSLQTPDAVGVPNKNCESPKNRLLSFWKKFVGNL</sequence>
<dbReference type="OrthoDB" id="4342394at2759"/>
<accession>A0A9W9ETN1</accession>
<feature type="compositionally biased region" description="Basic and acidic residues" evidence="1">
    <location>
        <begin position="127"/>
        <end position="138"/>
    </location>
</feature>
<comment type="caution">
    <text evidence="2">The sequence shown here is derived from an EMBL/GenBank/DDBJ whole genome shotgun (WGS) entry which is preliminary data.</text>
</comment>
<name>A0A9W9ETN1_9EURO</name>
<feature type="compositionally biased region" description="Polar residues" evidence="1">
    <location>
        <begin position="142"/>
        <end position="159"/>
    </location>
</feature>
<feature type="compositionally biased region" description="Acidic residues" evidence="1">
    <location>
        <begin position="1"/>
        <end position="10"/>
    </location>
</feature>
<dbReference type="EMBL" id="JAPQKH010000007">
    <property type="protein sequence ID" value="KAJ5087684.1"/>
    <property type="molecule type" value="Genomic_DNA"/>
</dbReference>
<reference evidence="2" key="2">
    <citation type="journal article" date="2023" name="IMA Fungus">
        <title>Comparative genomic study of the Penicillium genus elucidates a diverse pangenome and 15 lateral gene transfer events.</title>
        <authorList>
            <person name="Petersen C."/>
            <person name="Sorensen T."/>
            <person name="Nielsen M.R."/>
            <person name="Sondergaard T.E."/>
            <person name="Sorensen J.L."/>
            <person name="Fitzpatrick D.A."/>
            <person name="Frisvad J.C."/>
            <person name="Nielsen K.L."/>
        </authorList>
    </citation>
    <scope>NUCLEOTIDE SEQUENCE</scope>
    <source>
        <strain evidence="2">IBT 30069</strain>
    </source>
</reference>
<feature type="region of interest" description="Disordered" evidence="1">
    <location>
        <begin position="1"/>
        <end position="23"/>
    </location>
</feature>
<evidence type="ECO:0000256" key="1">
    <source>
        <dbReference type="SAM" id="MobiDB-lite"/>
    </source>
</evidence>
<dbReference type="AlphaFoldDB" id="A0A9W9ETN1"/>
<evidence type="ECO:0000313" key="2">
    <source>
        <dbReference type="EMBL" id="KAJ5087684.1"/>
    </source>
</evidence>
<proteinExistence type="predicted"/>
<evidence type="ECO:0000313" key="3">
    <source>
        <dbReference type="Proteomes" id="UP001149165"/>
    </source>
</evidence>
<organism evidence="2 3">
    <name type="scientific">Penicillium angulare</name>
    <dbReference type="NCBI Taxonomy" id="116970"/>
    <lineage>
        <taxon>Eukaryota</taxon>
        <taxon>Fungi</taxon>
        <taxon>Dikarya</taxon>
        <taxon>Ascomycota</taxon>
        <taxon>Pezizomycotina</taxon>
        <taxon>Eurotiomycetes</taxon>
        <taxon>Eurotiomycetidae</taxon>
        <taxon>Eurotiales</taxon>
        <taxon>Aspergillaceae</taxon>
        <taxon>Penicillium</taxon>
    </lineage>
</organism>
<protein>
    <submittedName>
        <fullName evidence="2">Uncharacterized protein</fullName>
    </submittedName>
</protein>
<feature type="region of interest" description="Disordered" evidence="1">
    <location>
        <begin position="127"/>
        <end position="159"/>
    </location>
</feature>
<keyword evidence="3" id="KW-1185">Reference proteome</keyword>
<dbReference type="Proteomes" id="UP001149165">
    <property type="component" value="Unassembled WGS sequence"/>
</dbReference>
<gene>
    <name evidence="2" type="ORF">N7456_011300</name>
</gene>
<reference evidence="2" key="1">
    <citation type="submission" date="2022-11" db="EMBL/GenBank/DDBJ databases">
        <authorList>
            <person name="Petersen C."/>
        </authorList>
    </citation>
    <scope>NUCLEOTIDE SEQUENCE</scope>
    <source>
        <strain evidence="2">IBT 30069</strain>
    </source>
</reference>